<comment type="similarity">
    <text evidence="2 6">Belongs to the plant self-incompatibility (S1) protein family.</text>
</comment>
<dbReference type="PANTHER" id="PTHR31232:SF172">
    <property type="entry name" value="S-PROTEIN HOMOLOG"/>
    <property type="match status" value="1"/>
</dbReference>
<keyword evidence="8" id="KW-1185">Reference proteome</keyword>
<dbReference type="PANTHER" id="PTHR31232">
    <property type="match status" value="1"/>
</dbReference>
<dbReference type="InterPro" id="IPR010264">
    <property type="entry name" value="Self-incomp_S1"/>
</dbReference>
<keyword evidence="4 6" id="KW-0964">Secreted</keyword>
<evidence type="ECO:0000256" key="4">
    <source>
        <dbReference type="ARBA" id="ARBA00022525"/>
    </source>
</evidence>
<evidence type="ECO:0000256" key="2">
    <source>
        <dbReference type="ARBA" id="ARBA00005581"/>
    </source>
</evidence>
<dbReference type="GO" id="GO:0060320">
    <property type="term" value="P:rejection of self pollen"/>
    <property type="evidence" value="ECO:0007669"/>
    <property type="project" value="UniProtKB-KW"/>
</dbReference>
<keyword evidence="3 6" id="KW-0713">Self-incompatibility</keyword>
<evidence type="ECO:0000256" key="3">
    <source>
        <dbReference type="ARBA" id="ARBA00022471"/>
    </source>
</evidence>
<organism evidence="7 8">
    <name type="scientific">Erythranthe guttata</name>
    <name type="common">Yellow monkey flower</name>
    <name type="synonym">Mimulus guttatus</name>
    <dbReference type="NCBI Taxonomy" id="4155"/>
    <lineage>
        <taxon>Eukaryota</taxon>
        <taxon>Viridiplantae</taxon>
        <taxon>Streptophyta</taxon>
        <taxon>Embryophyta</taxon>
        <taxon>Tracheophyta</taxon>
        <taxon>Spermatophyta</taxon>
        <taxon>Magnoliopsida</taxon>
        <taxon>eudicotyledons</taxon>
        <taxon>Gunneridae</taxon>
        <taxon>Pentapetalae</taxon>
        <taxon>asterids</taxon>
        <taxon>lamiids</taxon>
        <taxon>Lamiales</taxon>
        <taxon>Phrymaceae</taxon>
        <taxon>Erythranthe</taxon>
    </lineage>
</organism>
<evidence type="ECO:0000256" key="5">
    <source>
        <dbReference type="ARBA" id="ARBA00022729"/>
    </source>
</evidence>
<name>A0A022QVK2_ERYGU</name>
<feature type="non-terminal residue" evidence="7">
    <location>
        <position position="1"/>
    </location>
</feature>
<proteinExistence type="inferred from homology"/>
<gene>
    <name evidence="7" type="ORF">MIMGU_mgv1a020622mg</name>
</gene>
<dbReference type="Proteomes" id="UP000030748">
    <property type="component" value="Unassembled WGS sequence"/>
</dbReference>
<reference evidence="7 8" key="1">
    <citation type="journal article" date="2013" name="Proc. Natl. Acad. Sci. U.S.A.">
        <title>Fine-scale variation in meiotic recombination in Mimulus inferred from population shotgun sequencing.</title>
        <authorList>
            <person name="Hellsten U."/>
            <person name="Wright K.M."/>
            <person name="Jenkins J."/>
            <person name="Shu S."/>
            <person name="Yuan Y."/>
            <person name="Wessler S.R."/>
            <person name="Schmutz J."/>
            <person name="Willis J.H."/>
            <person name="Rokhsar D.S."/>
        </authorList>
    </citation>
    <scope>NUCLEOTIDE SEQUENCE [LARGE SCALE GENOMIC DNA]</scope>
    <source>
        <strain evidence="8">cv. DUN x IM62</strain>
    </source>
</reference>
<dbReference type="Pfam" id="PF05938">
    <property type="entry name" value="Self-incomp_S1"/>
    <property type="match status" value="1"/>
</dbReference>
<evidence type="ECO:0000313" key="7">
    <source>
        <dbReference type="EMBL" id="EYU31348.1"/>
    </source>
</evidence>
<keyword evidence="5" id="KW-0732">Signal</keyword>
<sequence>NLIQGMAYCFFTDEYTVRIYSDETLGDYTPLTVQCASGKEDLGRRSIDRHQGQKIYQWKFCENFIGKSIYYCHFWWMGKSKRFEVFNSDFAKRKCTSGTCLWIVRNDGFYIDNELFRKSDKWYTW</sequence>
<dbReference type="AlphaFoldDB" id="A0A022QVK2"/>
<dbReference type="GO" id="GO:0005576">
    <property type="term" value="C:extracellular region"/>
    <property type="evidence" value="ECO:0007669"/>
    <property type="project" value="UniProtKB-SubCell"/>
</dbReference>
<dbReference type="EMBL" id="KI630978">
    <property type="protein sequence ID" value="EYU31348.1"/>
    <property type="molecule type" value="Genomic_DNA"/>
</dbReference>
<comment type="subcellular location">
    <subcellularLocation>
        <location evidence="1 6">Secreted</location>
    </subcellularLocation>
</comment>
<evidence type="ECO:0000313" key="8">
    <source>
        <dbReference type="Proteomes" id="UP000030748"/>
    </source>
</evidence>
<evidence type="ECO:0000256" key="6">
    <source>
        <dbReference type="RuleBase" id="RU367044"/>
    </source>
</evidence>
<evidence type="ECO:0000256" key="1">
    <source>
        <dbReference type="ARBA" id="ARBA00004613"/>
    </source>
</evidence>
<protein>
    <recommendedName>
        <fullName evidence="6">S-protein homolog</fullName>
    </recommendedName>
</protein>
<accession>A0A022QVK2</accession>